<dbReference type="PANTHER" id="PTHR10434">
    <property type="entry name" value="1-ACYL-SN-GLYCEROL-3-PHOSPHATE ACYLTRANSFERASE"/>
    <property type="match status" value="1"/>
</dbReference>
<evidence type="ECO:0000313" key="7">
    <source>
        <dbReference type="Proteomes" id="UP000830454"/>
    </source>
</evidence>
<keyword evidence="4" id="KW-0812">Transmembrane</keyword>
<dbReference type="GO" id="GO:0016746">
    <property type="term" value="F:acyltransferase activity"/>
    <property type="evidence" value="ECO:0007669"/>
    <property type="project" value="UniProtKB-KW"/>
</dbReference>
<reference evidence="6" key="1">
    <citation type="submission" date="2021-12" db="EMBL/GenBank/DDBJ databases">
        <authorList>
            <person name="Cha I.-T."/>
            <person name="Lee K.-E."/>
            <person name="Park S.-J."/>
        </authorList>
    </citation>
    <scope>NUCLEOTIDE SEQUENCE</scope>
    <source>
        <strain evidence="6">YSM-43</strain>
    </source>
</reference>
<sequence>MQKILSYPISILYYFLFLFWLCLFHPIQWICFNLFGYNAHRLSVAILNFFLVRNTLILGTTYSFKGREKLPKNVPLIIVANHQSLYDIPPIIWFMRDWQPKFISKKELGKGIPSVSYNLRHGGSALIDRKDGKQALGEIKKCGEFINKNNYSVVIFPEGTRSKTGVPKPFSVNGLKMLYKFAPDAYFAPITINNSWKMTKHGQFPLGLGNKITFEVHEPLKISDYTFDEIFEKTENIITQNIKTK</sequence>
<dbReference type="PANTHER" id="PTHR10434:SF11">
    <property type="entry name" value="1-ACYL-SN-GLYCEROL-3-PHOSPHATE ACYLTRANSFERASE"/>
    <property type="match status" value="1"/>
</dbReference>
<keyword evidence="3 6" id="KW-0012">Acyltransferase</keyword>
<proteinExistence type="predicted"/>
<name>A0ABY4HQ11_9FLAO</name>
<dbReference type="Pfam" id="PF01553">
    <property type="entry name" value="Acyltransferase"/>
    <property type="match status" value="1"/>
</dbReference>
<dbReference type="InterPro" id="IPR002123">
    <property type="entry name" value="Plipid/glycerol_acylTrfase"/>
</dbReference>
<accession>A0ABY4HQ11</accession>
<gene>
    <name evidence="6" type="ORF">LXD69_05555</name>
</gene>
<dbReference type="SUPFAM" id="SSF69593">
    <property type="entry name" value="Glycerol-3-phosphate (1)-acyltransferase"/>
    <property type="match status" value="1"/>
</dbReference>
<keyword evidence="4" id="KW-0472">Membrane</keyword>
<evidence type="ECO:0000256" key="3">
    <source>
        <dbReference type="ARBA" id="ARBA00023315"/>
    </source>
</evidence>
<feature type="transmembrane region" description="Helical" evidence="4">
    <location>
        <begin position="42"/>
        <end position="64"/>
    </location>
</feature>
<dbReference type="EMBL" id="CP090145">
    <property type="protein sequence ID" value="UOX34976.1"/>
    <property type="molecule type" value="Genomic_DNA"/>
</dbReference>
<evidence type="ECO:0000256" key="2">
    <source>
        <dbReference type="ARBA" id="ARBA00022679"/>
    </source>
</evidence>
<dbReference type="Proteomes" id="UP000830454">
    <property type="component" value="Chromosome"/>
</dbReference>
<keyword evidence="2" id="KW-0808">Transferase</keyword>
<dbReference type="CDD" id="cd07989">
    <property type="entry name" value="LPLAT_AGPAT-like"/>
    <property type="match status" value="1"/>
</dbReference>
<dbReference type="RefSeq" id="WP_246918112.1">
    <property type="nucleotide sequence ID" value="NZ_CP090145.1"/>
</dbReference>
<organism evidence="6 7">
    <name type="scientific">Flavobacterium sediminilitoris</name>
    <dbReference type="NCBI Taxonomy" id="2024526"/>
    <lineage>
        <taxon>Bacteria</taxon>
        <taxon>Pseudomonadati</taxon>
        <taxon>Bacteroidota</taxon>
        <taxon>Flavobacteriia</taxon>
        <taxon>Flavobacteriales</taxon>
        <taxon>Flavobacteriaceae</taxon>
        <taxon>Flavobacterium</taxon>
    </lineage>
</organism>
<feature type="domain" description="Phospholipid/glycerol acyltransferase" evidence="5">
    <location>
        <begin position="76"/>
        <end position="195"/>
    </location>
</feature>
<keyword evidence="4" id="KW-1133">Transmembrane helix</keyword>
<reference evidence="6" key="2">
    <citation type="submission" date="2022-04" db="EMBL/GenBank/DDBJ databases">
        <title>Complete Genome Sequence of Flavobacterium sediminilitoris YSM-43, Isolated from a Tidal Sediment.</title>
        <authorList>
            <person name="Lee P.A."/>
        </authorList>
    </citation>
    <scope>NUCLEOTIDE SEQUENCE</scope>
    <source>
        <strain evidence="6">YSM-43</strain>
    </source>
</reference>
<comment type="pathway">
    <text evidence="1">Lipid metabolism.</text>
</comment>
<keyword evidence="7" id="KW-1185">Reference proteome</keyword>
<protein>
    <submittedName>
        <fullName evidence="6">1-acyl-sn-glycerol-3-phosphate acyltransferase</fullName>
    </submittedName>
</protein>
<dbReference type="SMART" id="SM00563">
    <property type="entry name" value="PlsC"/>
    <property type="match status" value="1"/>
</dbReference>
<feature type="transmembrane region" description="Helical" evidence="4">
    <location>
        <begin position="12"/>
        <end position="36"/>
    </location>
</feature>
<evidence type="ECO:0000256" key="1">
    <source>
        <dbReference type="ARBA" id="ARBA00005189"/>
    </source>
</evidence>
<evidence type="ECO:0000313" key="6">
    <source>
        <dbReference type="EMBL" id="UOX34976.1"/>
    </source>
</evidence>
<evidence type="ECO:0000259" key="5">
    <source>
        <dbReference type="SMART" id="SM00563"/>
    </source>
</evidence>
<evidence type="ECO:0000256" key="4">
    <source>
        <dbReference type="SAM" id="Phobius"/>
    </source>
</evidence>